<sequence>MYTNNRDDYRLVFFTTWDKYQKKLPLEPVEAQLIKVILQHPEYHALLGKAEAFQNQEFALDENPFFHMSLHQAIHDQLSLDQPQGIRQIQQQLLAEYKDDHQVQHLIMQCLYSMMYQSQQSGVIPSDSEYLQKLRSLIQA</sequence>
<accession>A0A5E4PGR2</accession>
<organism evidence="1 2">
    <name type="scientific">Aquicella siphonis</name>
    <dbReference type="NCBI Taxonomy" id="254247"/>
    <lineage>
        <taxon>Bacteria</taxon>
        <taxon>Pseudomonadati</taxon>
        <taxon>Pseudomonadota</taxon>
        <taxon>Gammaproteobacteria</taxon>
        <taxon>Legionellales</taxon>
        <taxon>Coxiellaceae</taxon>
        <taxon>Aquicella</taxon>
    </lineage>
</organism>
<dbReference type="OrthoDB" id="9789432at2"/>
<protein>
    <recommendedName>
        <fullName evidence="3">DUF1841 domain-containing protein</fullName>
    </recommendedName>
</protein>
<dbReference type="KEGG" id="asip:AQUSIP_15360"/>
<name>A0A5E4PGR2_9COXI</name>
<dbReference type="RefSeq" id="WP_148339463.1">
    <property type="nucleotide sequence ID" value="NZ_LR699119.1"/>
</dbReference>
<dbReference type="Pfam" id="PF08897">
    <property type="entry name" value="DUF1841"/>
    <property type="match status" value="1"/>
</dbReference>
<dbReference type="EMBL" id="LR699119">
    <property type="protein sequence ID" value="VVC76230.1"/>
    <property type="molecule type" value="Genomic_DNA"/>
</dbReference>
<keyword evidence="2" id="KW-1185">Reference proteome</keyword>
<proteinExistence type="predicted"/>
<evidence type="ECO:0000313" key="1">
    <source>
        <dbReference type="EMBL" id="VVC76230.1"/>
    </source>
</evidence>
<dbReference type="Proteomes" id="UP000324194">
    <property type="component" value="Chromosome 1"/>
</dbReference>
<gene>
    <name evidence="1" type="ORF">AQUSIP_15360</name>
</gene>
<evidence type="ECO:0000313" key="2">
    <source>
        <dbReference type="Proteomes" id="UP000324194"/>
    </source>
</evidence>
<evidence type="ECO:0008006" key="3">
    <source>
        <dbReference type="Google" id="ProtNLM"/>
    </source>
</evidence>
<reference evidence="1 2" key="1">
    <citation type="submission" date="2019-08" db="EMBL/GenBank/DDBJ databases">
        <authorList>
            <person name="Guy L."/>
        </authorList>
    </citation>
    <scope>NUCLEOTIDE SEQUENCE [LARGE SCALE GENOMIC DNA]</scope>
    <source>
        <strain evidence="1 2">SGT-108</strain>
    </source>
</reference>
<dbReference type="AlphaFoldDB" id="A0A5E4PGR2"/>
<dbReference type="InterPro" id="IPR014993">
    <property type="entry name" value="DUF1841"/>
</dbReference>